<dbReference type="Proteomes" id="UP000019365">
    <property type="component" value="Unassembled WGS sequence"/>
</dbReference>
<protein>
    <submittedName>
        <fullName evidence="2">Uncharacterized protein</fullName>
    </submittedName>
</protein>
<evidence type="ECO:0000313" key="2">
    <source>
        <dbReference type="EMBL" id="EWM54443.1"/>
    </source>
</evidence>
<keyword evidence="1" id="KW-1133">Transmembrane helix</keyword>
<evidence type="ECO:0000313" key="3">
    <source>
        <dbReference type="Proteomes" id="UP000019365"/>
    </source>
</evidence>
<name>W7UKY8_RUMFL</name>
<feature type="transmembrane region" description="Helical" evidence="1">
    <location>
        <begin position="74"/>
        <end position="98"/>
    </location>
</feature>
<dbReference type="EMBL" id="ATAX01000016">
    <property type="protein sequence ID" value="EWM54443.1"/>
    <property type="molecule type" value="Genomic_DNA"/>
</dbReference>
<dbReference type="PATRIC" id="fig|1341157.4.peg.1114"/>
<accession>W7UKY8</accession>
<keyword evidence="3" id="KW-1185">Reference proteome</keyword>
<reference evidence="2 3" key="1">
    <citation type="journal article" date="2014" name="PLoS ONE">
        <title>Rumen cellulosomics: divergent fiber-degrading strategies revealed by comparative genome-wide analysis of six ruminococcal strains.</title>
        <authorList>
            <person name="Dassa B."/>
            <person name="Borovok I."/>
            <person name="Ruimy-Israeli V."/>
            <person name="Lamed R."/>
            <person name="Flint H.J."/>
            <person name="Duncan S.H."/>
            <person name="Henrissat B."/>
            <person name="Coutinho P."/>
            <person name="Morrison M."/>
            <person name="Mosoni P."/>
            <person name="Yeoman C.J."/>
            <person name="White B.A."/>
            <person name="Bayer E.A."/>
        </authorList>
    </citation>
    <scope>NUCLEOTIDE SEQUENCE [LARGE SCALE GENOMIC DNA]</scope>
    <source>
        <strain evidence="2 3">007c</strain>
    </source>
</reference>
<organism evidence="2 3">
    <name type="scientific">Ruminococcus flavefaciens 007c</name>
    <dbReference type="NCBI Taxonomy" id="1341157"/>
    <lineage>
        <taxon>Bacteria</taxon>
        <taxon>Bacillati</taxon>
        <taxon>Bacillota</taxon>
        <taxon>Clostridia</taxon>
        <taxon>Eubacteriales</taxon>
        <taxon>Oscillospiraceae</taxon>
        <taxon>Ruminococcus</taxon>
    </lineage>
</organism>
<dbReference type="OrthoDB" id="1827323at2"/>
<keyword evidence="1" id="KW-0472">Membrane</keyword>
<comment type="caution">
    <text evidence="2">The sequence shown here is derived from an EMBL/GenBank/DDBJ whole genome shotgun (WGS) entry which is preliminary data.</text>
</comment>
<evidence type="ECO:0000256" key="1">
    <source>
        <dbReference type="SAM" id="Phobius"/>
    </source>
</evidence>
<sequence length="406" mass="45898">MKKEIDFGYLENADMEQIEHISENIPPVRERDKKNILEMSIRKYDKRKNDIIAADFSDNDTVSGSEPYRRRHSLWRYIGTAAACLAVIGSLAGGVVLLRRHKGAESQITEISEPVTEAPENTAFEAPTPERAQEIVFRKGEDKDGEILLTGDNVLSAEVIRPSEESNYDYEVVVNIDSEGQKKMCDDSIFPVSVWIDGKHVSRRNCTSYYNGQFCLPCGVVEERANEIAYLINSYRPDYDISDAPLYDGCIADCLYEFEKKYDGSLATGDYTVYDVNGDSIPELFIIYTLGDGGKHYELYFFNGERYEIGCASDDYLTVNSGAHDGLVFTQTPWNSQNYKVYYVSQGRVKLIYDMNKEYNGDGSVALTINGNEVSEAKWQEMTDSISTENMEYPDELSKVFAGFGR</sequence>
<dbReference type="RefSeq" id="WP_037297915.1">
    <property type="nucleotide sequence ID" value="NZ_ATAX01000016.1"/>
</dbReference>
<dbReference type="AlphaFoldDB" id="W7UKY8"/>
<proteinExistence type="predicted"/>
<keyword evidence="1" id="KW-0812">Transmembrane</keyword>
<gene>
    <name evidence="2" type="ORF">RF007C_12605</name>
</gene>